<evidence type="ECO:0000256" key="3">
    <source>
        <dbReference type="ARBA" id="ARBA00022448"/>
    </source>
</evidence>
<evidence type="ECO:0000313" key="8">
    <source>
        <dbReference type="Proteomes" id="UP000033632"/>
    </source>
</evidence>
<dbReference type="STRING" id="443610.VE25_02655"/>
<evidence type="ECO:0000256" key="2">
    <source>
        <dbReference type="ARBA" id="ARBA00005695"/>
    </source>
</evidence>
<feature type="chain" id="PRO_5002486829" evidence="5">
    <location>
        <begin position="25"/>
        <end position="527"/>
    </location>
</feature>
<sequence length="527" mass="58467">MHSSLTRIAAALVATTMLAGVANAETLRWARASDSLTLDPHSQNQGVTHTLGHHIYETLLDRDVDGNLQPRLATEWYLKEGDPTVWVFKLREGVTFHDGAEFTADDVVFSIERAKSEHSNMRQLHAEVESVAAVDDYTVEFQMVGPAPIYPNNVTNTFIMDRGWSEEHDLQEVQDFASGESNYAVLNANGTGPYVLTSREVDVQTVLTAFEDHWAEEPPAVTEIIYLPIADAATRVAALLSGDVDLVQDVPVQDIERLSSTEGFKVETGPENRIIYFGYRFGEEPLRSSNITDSNPFNNPLVREAMELALDRDAIRQVVMRGNSLPTGVATPPFVNGWTEELDAYPAPNVERARELMAEAGYPDGFTVTLDTPNNRYVNDEAVSTAFVGMLGQIGIQVTLASRPVAEHSPIILANESDFYLLGWGVPTFDSAYIFNDLVHTKTETHGTYNVGLYSNPELDEKIISLGTETDLDVRNQTIAEIWEVVKADRVLLPVHNQVLNYAMREGINLAVHPEDQPRMTTVTFSE</sequence>
<dbReference type="SUPFAM" id="SSF53850">
    <property type="entry name" value="Periplasmic binding protein-like II"/>
    <property type="match status" value="1"/>
</dbReference>
<dbReference type="AlphaFoldDB" id="A0A0F5FX10"/>
<evidence type="ECO:0000256" key="1">
    <source>
        <dbReference type="ARBA" id="ARBA00004418"/>
    </source>
</evidence>
<dbReference type="Gene3D" id="3.40.190.10">
    <property type="entry name" value="Periplasmic binding protein-like II"/>
    <property type="match status" value="1"/>
</dbReference>
<dbReference type="Proteomes" id="UP000033632">
    <property type="component" value="Unassembled WGS sequence"/>
</dbReference>
<dbReference type="CDD" id="cd08498">
    <property type="entry name" value="PBP2_NikA_DppA_OppA_like_2"/>
    <property type="match status" value="1"/>
</dbReference>
<organism evidence="7 8">
    <name type="scientific">Devosia geojensis</name>
    <dbReference type="NCBI Taxonomy" id="443610"/>
    <lineage>
        <taxon>Bacteria</taxon>
        <taxon>Pseudomonadati</taxon>
        <taxon>Pseudomonadota</taxon>
        <taxon>Alphaproteobacteria</taxon>
        <taxon>Hyphomicrobiales</taxon>
        <taxon>Devosiaceae</taxon>
        <taxon>Devosia</taxon>
    </lineage>
</organism>
<protein>
    <submittedName>
        <fullName evidence="7">Peptide ABC transporter substrate-binding protein</fullName>
    </submittedName>
</protein>
<comment type="subcellular location">
    <subcellularLocation>
        <location evidence="1">Periplasm</location>
    </subcellularLocation>
</comment>
<dbReference type="RefSeq" id="WP_046107034.1">
    <property type="nucleotide sequence ID" value="NZ_JZEX01000039.1"/>
</dbReference>
<keyword evidence="8" id="KW-1185">Reference proteome</keyword>
<dbReference type="GO" id="GO:0030288">
    <property type="term" value="C:outer membrane-bounded periplasmic space"/>
    <property type="evidence" value="ECO:0007669"/>
    <property type="project" value="UniProtKB-ARBA"/>
</dbReference>
<dbReference type="GO" id="GO:0043190">
    <property type="term" value="C:ATP-binding cassette (ABC) transporter complex"/>
    <property type="evidence" value="ECO:0007669"/>
    <property type="project" value="InterPro"/>
</dbReference>
<evidence type="ECO:0000256" key="4">
    <source>
        <dbReference type="ARBA" id="ARBA00022729"/>
    </source>
</evidence>
<dbReference type="GO" id="GO:1904680">
    <property type="term" value="F:peptide transmembrane transporter activity"/>
    <property type="evidence" value="ECO:0007669"/>
    <property type="project" value="TreeGrafter"/>
</dbReference>
<dbReference type="InterPro" id="IPR000914">
    <property type="entry name" value="SBP_5_dom"/>
</dbReference>
<dbReference type="OrthoDB" id="9803988at2"/>
<dbReference type="GO" id="GO:0015833">
    <property type="term" value="P:peptide transport"/>
    <property type="evidence" value="ECO:0007669"/>
    <property type="project" value="TreeGrafter"/>
</dbReference>
<keyword evidence="3" id="KW-0813">Transport</keyword>
<dbReference type="Pfam" id="PF00496">
    <property type="entry name" value="SBP_bac_5"/>
    <property type="match status" value="1"/>
</dbReference>
<evidence type="ECO:0000313" key="7">
    <source>
        <dbReference type="EMBL" id="KKB13373.1"/>
    </source>
</evidence>
<feature type="domain" description="Solute-binding protein family 5" evidence="6">
    <location>
        <begin position="68"/>
        <end position="442"/>
    </location>
</feature>
<gene>
    <name evidence="7" type="ORF">VE25_02655</name>
</gene>
<evidence type="ECO:0000256" key="5">
    <source>
        <dbReference type="SAM" id="SignalP"/>
    </source>
</evidence>
<comment type="similarity">
    <text evidence="2">Belongs to the bacterial solute-binding protein 5 family.</text>
</comment>
<comment type="caution">
    <text evidence="7">The sequence shown here is derived from an EMBL/GenBank/DDBJ whole genome shotgun (WGS) entry which is preliminary data.</text>
</comment>
<dbReference type="PANTHER" id="PTHR30290:SF9">
    <property type="entry name" value="OLIGOPEPTIDE-BINDING PROTEIN APPA"/>
    <property type="match status" value="1"/>
</dbReference>
<name>A0A0F5FX10_9HYPH</name>
<dbReference type="Gene3D" id="3.10.105.10">
    <property type="entry name" value="Dipeptide-binding Protein, Domain 3"/>
    <property type="match status" value="1"/>
</dbReference>
<dbReference type="PANTHER" id="PTHR30290">
    <property type="entry name" value="PERIPLASMIC BINDING COMPONENT OF ABC TRANSPORTER"/>
    <property type="match status" value="1"/>
</dbReference>
<reference evidence="7 8" key="1">
    <citation type="submission" date="2015-03" db="EMBL/GenBank/DDBJ databases">
        <authorList>
            <person name="Hassan Y.I."/>
            <person name="Lepp D."/>
            <person name="Li X.-Z."/>
            <person name="Zhou T."/>
        </authorList>
    </citation>
    <scope>NUCLEOTIDE SEQUENCE [LARGE SCALE GENOMIC DNA]</scope>
    <source>
        <strain evidence="7 8">BD-c194</strain>
    </source>
</reference>
<dbReference type="InterPro" id="IPR039424">
    <property type="entry name" value="SBP_5"/>
</dbReference>
<dbReference type="EMBL" id="JZEX01000039">
    <property type="protein sequence ID" value="KKB13373.1"/>
    <property type="molecule type" value="Genomic_DNA"/>
</dbReference>
<dbReference type="PIRSF" id="PIRSF002741">
    <property type="entry name" value="MppA"/>
    <property type="match status" value="1"/>
</dbReference>
<dbReference type="InterPro" id="IPR030678">
    <property type="entry name" value="Peptide/Ni-bd"/>
</dbReference>
<evidence type="ECO:0000259" key="6">
    <source>
        <dbReference type="Pfam" id="PF00496"/>
    </source>
</evidence>
<dbReference type="Gene3D" id="3.90.76.10">
    <property type="entry name" value="Dipeptide-binding Protein, Domain 1"/>
    <property type="match status" value="1"/>
</dbReference>
<proteinExistence type="inferred from homology"/>
<accession>A0A0F5FX10</accession>
<feature type="signal peptide" evidence="5">
    <location>
        <begin position="1"/>
        <end position="24"/>
    </location>
</feature>
<keyword evidence="4 5" id="KW-0732">Signal</keyword>
<dbReference type="PATRIC" id="fig|443610.3.peg.3008"/>